<comment type="caution">
    <text evidence="1">The sequence shown here is derived from an EMBL/GenBank/DDBJ whole genome shotgun (WGS) entry which is preliminary data.</text>
</comment>
<dbReference type="Proteomes" id="UP001066276">
    <property type="component" value="Chromosome 6"/>
</dbReference>
<evidence type="ECO:0000313" key="1">
    <source>
        <dbReference type="EMBL" id="KAJ1145977.1"/>
    </source>
</evidence>
<keyword evidence="2" id="KW-1185">Reference proteome</keyword>
<reference evidence="1" key="1">
    <citation type="journal article" date="2022" name="bioRxiv">
        <title>Sequencing and chromosome-scale assembly of the giantPleurodeles waltlgenome.</title>
        <authorList>
            <person name="Brown T."/>
            <person name="Elewa A."/>
            <person name="Iarovenko S."/>
            <person name="Subramanian E."/>
            <person name="Araus A.J."/>
            <person name="Petzold A."/>
            <person name="Susuki M."/>
            <person name="Suzuki K.-i.T."/>
            <person name="Hayashi T."/>
            <person name="Toyoda A."/>
            <person name="Oliveira C."/>
            <person name="Osipova E."/>
            <person name="Leigh N.D."/>
            <person name="Simon A."/>
            <person name="Yun M.H."/>
        </authorList>
    </citation>
    <scope>NUCLEOTIDE SEQUENCE</scope>
    <source>
        <strain evidence="1">20211129_DDA</strain>
        <tissue evidence="1">Liver</tissue>
    </source>
</reference>
<name>A0AAV7QZM3_PLEWA</name>
<evidence type="ECO:0000313" key="2">
    <source>
        <dbReference type="Proteomes" id="UP001066276"/>
    </source>
</evidence>
<proteinExistence type="predicted"/>
<protein>
    <submittedName>
        <fullName evidence="1">Uncharacterized protein</fullName>
    </submittedName>
</protein>
<dbReference type="AlphaFoldDB" id="A0AAV7QZM3"/>
<dbReference type="EMBL" id="JANPWB010000010">
    <property type="protein sequence ID" value="KAJ1145977.1"/>
    <property type="molecule type" value="Genomic_DNA"/>
</dbReference>
<accession>A0AAV7QZM3</accession>
<organism evidence="1 2">
    <name type="scientific">Pleurodeles waltl</name>
    <name type="common">Iberian ribbed newt</name>
    <dbReference type="NCBI Taxonomy" id="8319"/>
    <lineage>
        <taxon>Eukaryota</taxon>
        <taxon>Metazoa</taxon>
        <taxon>Chordata</taxon>
        <taxon>Craniata</taxon>
        <taxon>Vertebrata</taxon>
        <taxon>Euteleostomi</taxon>
        <taxon>Amphibia</taxon>
        <taxon>Batrachia</taxon>
        <taxon>Caudata</taxon>
        <taxon>Salamandroidea</taxon>
        <taxon>Salamandridae</taxon>
        <taxon>Pleurodelinae</taxon>
        <taxon>Pleurodeles</taxon>
    </lineage>
</organism>
<sequence length="97" mass="11008">MGRHLLLPSALVACQVSGVPSRFMARFTARHRAVEQRQESNCTLELLSLPTALPKEISSTKAERQWQHYFTNYKWTKLQPLLSDTDPATQEPLLITG</sequence>
<gene>
    <name evidence="1" type="ORF">NDU88_012260</name>
</gene>